<feature type="transmembrane region" description="Helical" evidence="1">
    <location>
        <begin position="14"/>
        <end position="36"/>
    </location>
</feature>
<proteinExistence type="predicted"/>
<organism evidence="2 3">
    <name type="scientific">Stutzerimonas stutzeri</name>
    <name type="common">Pseudomonas stutzeri</name>
    <dbReference type="NCBI Taxonomy" id="316"/>
    <lineage>
        <taxon>Bacteria</taxon>
        <taxon>Pseudomonadati</taxon>
        <taxon>Pseudomonadota</taxon>
        <taxon>Gammaproteobacteria</taxon>
        <taxon>Pseudomonadales</taxon>
        <taxon>Pseudomonadaceae</taxon>
        <taxon>Stutzerimonas</taxon>
    </lineage>
</organism>
<sequence>MASFNKSIKAERSAGFTLIELMIVVAIIGVLAAIAYPNYREYVMKGNRSDAKAALTRSAQELTRCFTSFNRYDHDDCAEATLYDAAYASAEGHYALTAVINPTTFVLTATAAGPQLGDISCRTFTLSNTGARTAATSAPADSTARCW</sequence>
<reference evidence="2 3" key="1">
    <citation type="submission" date="2019-07" db="EMBL/GenBank/DDBJ databases">
        <title>Deep subsurface shale carbon reservoir microbial communities from Ohio and West Virginia, USA.</title>
        <authorList>
            <person name="Wrighton K."/>
        </authorList>
    </citation>
    <scope>NUCLEOTIDE SEQUENCE [LARGE SCALE GENOMIC DNA]</scope>
    <source>
        <strain evidence="2 3">NP_8Ht</strain>
    </source>
</reference>
<dbReference type="PANTHER" id="PTHR30093">
    <property type="entry name" value="GENERAL SECRETION PATHWAY PROTEIN G"/>
    <property type="match status" value="1"/>
</dbReference>
<dbReference type="SUPFAM" id="SSF54523">
    <property type="entry name" value="Pili subunits"/>
    <property type="match status" value="1"/>
</dbReference>
<keyword evidence="1" id="KW-1133">Transmembrane helix</keyword>
<dbReference type="PANTHER" id="PTHR30093:SF47">
    <property type="entry name" value="TYPE IV PILUS NON-CORE MINOR PILIN PILE"/>
    <property type="match status" value="1"/>
</dbReference>
<dbReference type="NCBIfam" id="TIGR02532">
    <property type="entry name" value="IV_pilin_GFxxxE"/>
    <property type="match status" value="1"/>
</dbReference>
<protein>
    <submittedName>
        <fullName evidence="2">Type IV pilus assembly protein PilE</fullName>
    </submittedName>
</protein>
<gene>
    <name evidence="2" type="ORF">A9A72_1241226</name>
</gene>
<dbReference type="Pfam" id="PF16732">
    <property type="entry name" value="ComP_DUS"/>
    <property type="match status" value="1"/>
</dbReference>
<name>A0A5S5B7L4_STUST</name>
<dbReference type="InterPro" id="IPR031982">
    <property type="entry name" value="PilE-like"/>
</dbReference>
<evidence type="ECO:0000313" key="3">
    <source>
        <dbReference type="Proteomes" id="UP000324282"/>
    </source>
</evidence>
<dbReference type="Pfam" id="PF07963">
    <property type="entry name" value="N_methyl"/>
    <property type="match status" value="1"/>
</dbReference>
<dbReference type="Gene3D" id="3.30.700.10">
    <property type="entry name" value="Glycoprotein, Type 4 Pilin"/>
    <property type="match status" value="1"/>
</dbReference>
<keyword evidence="1" id="KW-0812">Transmembrane</keyword>
<evidence type="ECO:0000256" key="1">
    <source>
        <dbReference type="SAM" id="Phobius"/>
    </source>
</evidence>
<dbReference type="InterPro" id="IPR045584">
    <property type="entry name" value="Pilin-like"/>
</dbReference>
<accession>A0A5S5B7L4</accession>
<evidence type="ECO:0000313" key="2">
    <source>
        <dbReference type="EMBL" id="TYP62468.1"/>
    </source>
</evidence>
<comment type="caution">
    <text evidence="2">The sequence shown here is derived from an EMBL/GenBank/DDBJ whole genome shotgun (WGS) entry which is preliminary data.</text>
</comment>
<dbReference type="InterPro" id="IPR012902">
    <property type="entry name" value="N_methyl_site"/>
</dbReference>
<dbReference type="Proteomes" id="UP000324282">
    <property type="component" value="Unassembled WGS sequence"/>
</dbReference>
<dbReference type="GO" id="GO:0043683">
    <property type="term" value="P:type IV pilus assembly"/>
    <property type="evidence" value="ECO:0007669"/>
    <property type="project" value="InterPro"/>
</dbReference>
<dbReference type="EMBL" id="VNHQ01000014">
    <property type="protein sequence ID" value="TYP62468.1"/>
    <property type="molecule type" value="Genomic_DNA"/>
</dbReference>
<keyword evidence="1" id="KW-0472">Membrane</keyword>
<dbReference type="OrthoDB" id="5296638at2"/>
<dbReference type="PROSITE" id="PS00409">
    <property type="entry name" value="PROKAR_NTER_METHYL"/>
    <property type="match status" value="1"/>
</dbReference>
<dbReference type="AlphaFoldDB" id="A0A5S5B7L4"/>